<evidence type="ECO:0000313" key="5">
    <source>
        <dbReference type="Proteomes" id="UP000326939"/>
    </source>
</evidence>
<dbReference type="SUPFAM" id="SSF55129">
    <property type="entry name" value="Ribosomal protein L30p/L7e"/>
    <property type="match status" value="1"/>
</dbReference>
<organism evidence="4 5">
    <name type="scientific">Salix brachista</name>
    <dbReference type="NCBI Taxonomy" id="2182728"/>
    <lineage>
        <taxon>Eukaryota</taxon>
        <taxon>Viridiplantae</taxon>
        <taxon>Streptophyta</taxon>
        <taxon>Embryophyta</taxon>
        <taxon>Tracheophyta</taxon>
        <taxon>Spermatophyta</taxon>
        <taxon>Magnoliopsida</taxon>
        <taxon>eudicotyledons</taxon>
        <taxon>Gunneridae</taxon>
        <taxon>Pentapetalae</taxon>
        <taxon>rosids</taxon>
        <taxon>fabids</taxon>
        <taxon>Malpighiales</taxon>
        <taxon>Salicaceae</taxon>
        <taxon>Saliceae</taxon>
        <taxon>Salix</taxon>
    </lineage>
</organism>
<dbReference type="GO" id="GO:0003735">
    <property type="term" value="F:structural constituent of ribosome"/>
    <property type="evidence" value="ECO:0007669"/>
    <property type="project" value="TreeGrafter"/>
</dbReference>
<dbReference type="InterPro" id="IPR035808">
    <property type="entry name" value="Ribosomal_uL30_euk_arc"/>
</dbReference>
<dbReference type="Pfam" id="PF00327">
    <property type="entry name" value="Ribosomal_L30"/>
    <property type="match status" value="1"/>
</dbReference>
<proteinExistence type="inferred from homology"/>
<accession>A0A5N5MAL1</accession>
<protein>
    <recommendedName>
        <fullName evidence="6">Ribosomal protein L30 ferredoxin-like fold domain-containing protein</fullName>
    </recommendedName>
</protein>
<dbReference type="Gene3D" id="3.30.1390.20">
    <property type="entry name" value="Ribosomal protein L30, ferredoxin-like fold domain"/>
    <property type="match status" value="3"/>
</dbReference>
<dbReference type="EMBL" id="VDCV01000006">
    <property type="protein sequence ID" value="KAB5551962.1"/>
    <property type="molecule type" value="Genomic_DNA"/>
</dbReference>
<sequence length="265" mass="30933">MGGEEAKVAVPESVLKKQKRNEEWALTKKEEKLALKKKNAENRKLIYSRAKQYAQQYDEEQKELIRLKREARLKGGFYVNPEAKLLFIVRIRGINAMHPKTRSILQLLRLRQGALTFPQLRFQFRKFKDIDNEIFNGVFLKVNKATVNMLHRVEPYVTFGYPNLKSVKELIYKRGYGKLNQQRIPLTDNSIVEQGLGKHGIICMEDLIHEIITVGPHFKEANNFLWPFQLKAPLGGLKKKRNHYVEGGDAGNREDYINELIRRMN</sequence>
<reference evidence="5" key="1">
    <citation type="journal article" date="2019" name="Gigascience">
        <title>De novo genome assembly of the endangered Acer yangbiense, a plant species with extremely small populations endemic to Yunnan Province, China.</title>
        <authorList>
            <person name="Yang J."/>
            <person name="Wariss H.M."/>
            <person name="Tao L."/>
            <person name="Zhang R."/>
            <person name="Yun Q."/>
            <person name="Hollingsworth P."/>
            <person name="Dao Z."/>
            <person name="Luo G."/>
            <person name="Guo H."/>
            <person name="Ma Y."/>
            <person name="Sun W."/>
        </authorList>
    </citation>
    <scope>NUCLEOTIDE SEQUENCE [LARGE SCALE GENOMIC DNA]</scope>
    <source>
        <strain evidence="5">cv. br00</strain>
    </source>
</reference>
<dbReference type="Pfam" id="PF08079">
    <property type="entry name" value="Ribosomal_L30_N"/>
    <property type="match status" value="1"/>
</dbReference>
<evidence type="ECO:0000313" key="4">
    <source>
        <dbReference type="EMBL" id="KAB5551962.1"/>
    </source>
</evidence>
<evidence type="ECO:0008006" key="6">
    <source>
        <dbReference type="Google" id="ProtNLM"/>
    </source>
</evidence>
<dbReference type="GO" id="GO:0000463">
    <property type="term" value="P:maturation of LSU-rRNA from tricistronic rRNA transcript (SSU-rRNA, 5.8S rRNA, LSU-rRNA)"/>
    <property type="evidence" value="ECO:0007669"/>
    <property type="project" value="TreeGrafter"/>
</dbReference>
<dbReference type="FunFam" id="3.30.1390.20:FF:000002">
    <property type="entry name" value="60S ribosomal protein L7"/>
    <property type="match status" value="1"/>
</dbReference>
<dbReference type="GO" id="GO:0022625">
    <property type="term" value="C:cytosolic large ribosomal subunit"/>
    <property type="evidence" value="ECO:0007669"/>
    <property type="project" value="TreeGrafter"/>
</dbReference>
<dbReference type="InterPro" id="IPR036919">
    <property type="entry name" value="Ribo_uL30_ferredoxin-like_sf"/>
</dbReference>
<dbReference type="PANTHER" id="PTHR11524">
    <property type="entry name" value="60S RIBOSOMAL PROTEIN L7"/>
    <property type="match status" value="1"/>
</dbReference>
<dbReference type="FunFam" id="3.30.1390.20:FF:000031">
    <property type="entry name" value="60S ribosomal protein L7-2"/>
    <property type="match status" value="1"/>
</dbReference>
<evidence type="ECO:0000259" key="2">
    <source>
        <dbReference type="Pfam" id="PF00327"/>
    </source>
</evidence>
<evidence type="ECO:0000259" key="3">
    <source>
        <dbReference type="Pfam" id="PF08079"/>
    </source>
</evidence>
<name>A0A5N5MAL1_9ROSI</name>
<dbReference type="InterPro" id="IPR039699">
    <property type="entry name" value="Ribosomal_uL30"/>
</dbReference>
<dbReference type="InterPro" id="IPR016082">
    <property type="entry name" value="Ribosomal_uL30_ferredoxin-like"/>
</dbReference>
<dbReference type="CDD" id="cd01657">
    <property type="entry name" value="Ribosomal_L7_archeal_euk"/>
    <property type="match status" value="1"/>
</dbReference>
<comment type="similarity">
    <text evidence="1">Belongs to the universal ribosomal protein uL30 family.</text>
</comment>
<keyword evidence="5" id="KW-1185">Reference proteome</keyword>
<dbReference type="GO" id="GO:0003723">
    <property type="term" value="F:RNA binding"/>
    <property type="evidence" value="ECO:0007669"/>
    <property type="project" value="TreeGrafter"/>
</dbReference>
<gene>
    <name evidence="4" type="ORF">DKX38_009273</name>
</gene>
<feature type="domain" description="Large ribosomal subunit protein uL30 N-terminal eukaryotes" evidence="3">
    <location>
        <begin position="10"/>
        <end position="80"/>
    </location>
</feature>
<comment type="caution">
    <text evidence="4">The sequence shown here is derived from an EMBL/GenBank/DDBJ whole genome shotgun (WGS) entry which is preliminary data.</text>
</comment>
<dbReference type="Proteomes" id="UP000326939">
    <property type="component" value="Chromosome 6"/>
</dbReference>
<feature type="domain" description="Large ribosomal subunit protein uL30-like ferredoxin-like fold" evidence="2">
    <location>
        <begin position="86"/>
        <end position="112"/>
    </location>
</feature>
<dbReference type="PANTHER" id="PTHR11524:SF60">
    <property type="entry name" value="RIBOSOMAL PROTEIN L30 FERREDOXIN-LIKE FOLD DOMAIN-CONTAINING PROTEIN"/>
    <property type="match status" value="1"/>
</dbReference>
<dbReference type="AlphaFoldDB" id="A0A5N5MAL1"/>
<dbReference type="InterPro" id="IPR012988">
    <property type="entry name" value="Ribosomal_uL30_N_euk"/>
</dbReference>
<evidence type="ECO:0000256" key="1">
    <source>
        <dbReference type="ARBA" id="ARBA00007594"/>
    </source>
</evidence>